<evidence type="ECO:0000313" key="3">
    <source>
        <dbReference type="EMBL" id="KQL49310.1"/>
    </source>
</evidence>
<dbReference type="InterPro" id="IPR011059">
    <property type="entry name" value="Metal-dep_hydrolase_composite"/>
</dbReference>
<dbReference type="Pfam" id="PF01979">
    <property type="entry name" value="Amidohydro_1"/>
    <property type="match status" value="1"/>
</dbReference>
<gene>
    <name evidence="3" type="ORF">AN963_05985</name>
</gene>
<evidence type="ECO:0000313" key="4">
    <source>
        <dbReference type="Proteomes" id="UP000051063"/>
    </source>
</evidence>
<comment type="cofactor">
    <cofactor evidence="1">
        <name>Zn(2+)</name>
        <dbReference type="ChEBI" id="CHEBI:29105"/>
    </cofactor>
</comment>
<dbReference type="PANTHER" id="PTHR11647">
    <property type="entry name" value="HYDRANTOINASE/DIHYDROPYRIMIDINASE FAMILY MEMBER"/>
    <property type="match status" value="1"/>
</dbReference>
<dbReference type="Gene3D" id="3.20.20.140">
    <property type="entry name" value="Metal-dependent hydrolases"/>
    <property type="match status" value="2"/>
</dbReference>
<dbReference type="Gene3D" id="2.30.40.10">
    <property type="entry name" value="Urease, subunit C, domain 1"/>
    <property type="match status" value="1"/>
</dbReference>
<protein>
    <submittedName>
        <fullName evidence="3">Dihydroorotate dehydrogenase</fullName>
    </submittedName>
</protein>
<sequence>MSQQEMVIRGGLVVTSYGVREADIWIVDGKITRIAKDTLQKSSLAPPPVEVDATGMYLLPGFIGMPQLPLYRIRDRNTYMESLRSMIKMGCTSFVDTFYPDAWMNLKQVKYQQTPHFNSSIDYVWHVGLDVSQLNEGEVSKWNKRGYPALHVALRSQEDISSINWETISQLHTSNKTILHLHMPSGSSTKDQRERLRLSWMEATQYWKLRTVISESTAELDPITVDPYYHIFRLKKEWTDRAMRLMYQNWFRTMPFIAPLNDVQIDYRRRWCQEEELLCLLVRLASTNVAKAVGLFPRKGALLPGSDADIVFLKKENWLTKYDVSTILNFSEKQLPASVMSNGKWIYRDTRFISSVGMGRCLFDTRPYTFVI</sequence>
<dbReference type="InterPro" id="IPR006680">
    <property type="entry name" value="Amidohydro-rel"/>
</dbReference>
<dbReference type="SUPFAM" id="SSF51338">
    <property type="entry name" value="Composite domain of metallo-dependent hydrolases"/>
    <property type="match status" value="1"/>
</dbReference>
<accession>A0ABR5NCP5</accession>
<evidence type="ECO:0000256" key="1">
    <source>
        <dbReference type="ARBA" id="ARBA00001947"/>
    </source>
</evidence>
<proteinExistence type="predicted"/>
<dbReference type="Proteomes" id="UP000051063">
    <property type="component" value="Unassembled WGS sequence"/>
</dbReference>
<feature type="domain" description="Amidohydrolase-related" evidence="2">
    <location>
        <begin position="281"/>
        <end position="346"/>
    </location>
</feature>
<dbReference type="PANTHER" id="PTHR11647:SF1">
    <property type="entry name" value="COLLAPSIN RESPONSE MEDIATOR PROTEIN"/>
    <property type="match status" value="1"/>
</dbReference>
<dbReference type="InterPro" id="IPR050378">
    <property type="entry name" value="Metallo-dep_Hydrolases_sf"/>
</dbReference>
<dbReference type="RefSeq" id="WP_055743607.1">
    <property type="nucleotide sequence ID" value="NZ_LJJB01000007.1"/>
</dbReference>
<name>A0ABR5NCP5_BRECH</name>
<reference evidence="3 4" key="1">
    <citation type="submission" date="2015-09" db="EMBL/GenBank/DDBJ databases">
        <title>Genome sequencing project for genomic taxonomy and phylogenomics of Bacillus-like bacteria.</title>
        <authorList>
            <person name="Liu B."/>
            <person name="Wang J."/>
            <person name="Zhu Y."/>
            <person name="Liu G."/>
            <person name="Chen Q."/>
            <person name="Chen Z."/>
            <person name="Lan J."/>
            <person name="Che J."/>
            <person name="Ge C."/>
            <person name="Shi H."/>
            <person name="Pan Z."/>
            <person name="Liu X."/>
        </authorList>
    </citation>
    <scope>NUCLEOTIDE SEQUENCE [LARGE SCALE GENOMIC DNA]</scope>
    <source>
        <strain evidence="3 4">DSM 8552</strain>
    </source>
</reference>
<organism evidence="3 4">
    <name type="scientific">Brevibacillus choshinensis</name>
    <dbReference type="NCBI Taxonomy" id="54911"/>
    <lineage>
        <taxon>Bacteria</taxon>
        <taxon>Bacillati</taxon>
        <taxon>Bacillota</taxon>
        <taxon>Bacilli</taxon>
        <taxon>Bacillales</taxon>
        <taxon>Paenibacillaceae</taxon>
        <taxon>Brevibacillus</taxon>
    </lineage>
</organism>
<evidence type="ECO:0000259" key="2">
    <source>
        <dbReference type="Pfam" id="PF01979"/>
    </source>
</evidence>
<keyword evidence="4" id="KW-1185">Reference proteome</keyword>
<dbReference type="EMBL" id="LJJB01000007">
    <property type="protein sequence ID" value="KQL49310.1"/>
    <property type="molecule type" value="Genomic_DNA"/>
</dbReference>
<comment type="caution">
    <text evidence="3">The sequence shown here is derived from an EMBL/GenBank/DDBJ whole genome shotgun (WGS) entry which is preliminary data.</text>
</comment>